<reference evidence="2 3" key="1">
    <citation type="submission" date="2009-08" db="EMBL/GenBank/DDBJ databases">
        <title>The draft genome of Rhodobacter sp. SW2.</title>
        <authorList>
            <consortium name="US DOE Joint Genome Institute (JGI-PGF)"/>
            <person name="Lucas S."/>
            <person name="Copeland A."/>
            <person name="Lapidus A."/>
            <person name="Glavina del Rio T."/>
            <person name="Tice H."/>
            <person name="Bruce D."/>
            <person name="Goodwin L."/>
            <person name="Pitluck S."/>
            <person name="Larimer F."/>
            <person name="Land M.L."/>
            <person name="Hauser L."/>
            <person name="Emerson D."/>
        </authorList>
    </citation>
    <scope>NUCLEOTIDE SEQUENCE [LARGE SCALE GENOMIC DNA]</scope>
    <source>
        <strain evidence="2 3">SW2</strain>
    </source>
</reference>
<evidence type="ECO:0000313" key="2">
    <source>
        <dbReference type="EMBL" id="EEW26475.1"/>
    </source>
</evidence>
<keyword evidence="1" id="KW-0732">Signal</keyword>
<gene>
    <name evidence="2" type="ORF">Rsw2DRAFT_0755</name>
</gene>
<dbReference type="AlphaFoldDB" id="C8RY77"/>
<evidence type="ECO:0008006" key="4">
    <source>
        <dbReference type="Google" id="ProtNLM"/>
    </source>
</evidence>
<sequence length="123" mass="13022">MKRALILPVLLAACVQAAPPVGMPDGLPDGTSIKVGGKVLVARQMRDWPQMIAPVSAETGQTVIVQSGTAETVIISGSPDSRALAIAALAQFCGREIDPDGFDTQYVYQEPKSGDWWFDGFCG</sequence>
<dbReference type="STRING" id="371731.Rsw2DRAFT_0755"/>
<name>C8RY77_9RHOB</name>
<keyword evidence="3" id="KW-1185">Reference proteome</keyword>
<comment type="caution">
    <text evidence="2">The sequence shown here is derived from an EMBL/GenBank/DDBJ whole genome shotgun (WGS) entry which is preliminary data.</text>
</comment>
<evidence type="ECO:0000256" key="1">
    <source>
        <dbReference type="SAM" id="SignalP"/>
    </source>
</evidence>
<organism evidence="2 3">
    <name type="scientific">Rhodobacter ferrooxidans</name>
    <dbReference type="NCBI Taxonomy" id="371731"/>
    <lineage>
        <taxon>Bacteria</taxon>
        <taxon>Pseudomonadati</taxon>
        <taxon>Pseudomonadota</taxon>
        <taxon>Alphaproteobacteria</taxon>
        <taxon>Rhodobacterales</taxon>
        <taxon>Rhodobacter group</taxon>
        <taxon>Rhodobacter</taxon>
    </lineage>
</organism>
<protein>
    <recommendedName>
        <fullName evidence="4">Lipoprotein</fullName>
    </recommendedName>
</protein>
<proteinExistence type="predicted"/>
<feature type="chain" id="PRO_5002991937" description="Lipoprotein" evidence="1">
    <location>
        <begin position="18"/>
        <end position="123"/>
    </location>
</feature>
<dbReference type="Proteomes" id="UP000010121">
    <property type="component" value="Unassembled WGS sequence"/>
</dbReference>
<accession>C8RY77</accession>
<dbReference type="EMBL" id="ACYY01000003">
    <property type="protein sequence ID" value="EEW26475.1"/>
    <property type="molecule type" value="Genomic_DNA"/>
</dbReference>
<evidence type="ECO:0000313" key="3">
    <source>
        <dbReference type="Proteomes" id="UP000010121"/>
    </source>
</evidence>
<dbReference type="RefSeq" id="WP_008028193.1">
    <property type="nucleotide sequence ID" value="NZ_ACYY01000003.1"/>
</dbReference>
<dbReference type="OrthoDB" id="9859517at2"/>
<feature type="signal peptide" evidence="1">
    <location>
        <begin position="1"/>
        <end position="17"/>
    </location>
</feature>